<sequence>TLNLANNAINLQAKTFEYLSDNIHKNSNSNLGDAGKDFICSRAKDFSDDVKWDSEILDGKSAKVDLDNCSNLTDNKS</sequence>
<comment type="caution">
    <text evidence="1">The sequence shown here is derived from an EMBL/GenBank/DDBJ whole genome shotgun (WGS) entry which is preliminary data.</text>
</comment>
<evidence type="ECO:0000313" key="2">
    <source>
        <dbReference type="Proteomes" id="UP001211907"/>
    </source>
</evidence>
<gene>
    <name evidence="1" type="ORF">HK100_010184</name>
</gene>
<dbReference type="EMBL" id="JADGJH010005510">
    <property type="protein sequence ID" value="KAJ3080314.1"/>
    <property type="molecule type" value="Genomic_DNA"/>
</dbReference>
<name>A0AAD5SP49_9FUNG</name>
<keyword evidence="2" id="KW-1185">Reference proteome</keyword>
<evidence type="ECO:0000313" key="1">
    <source>
        <dbReference type="EMBL" id="KAJ3080314.1"/>
    </source>
</evidence>
<accession>A0AAD5SP49</accession>
<dbReference type="Proteomes" id="UP001211907">
    <property type="component" value="Unassembled WGS sequence"/>
</dbReference>
<feature type="non-terminal residue" evidence="1">
    <location>
        <position position="1"/>
    </location>
</feature>
<dbReference type="AlphaFoldDB" id="A0AAD5SP49"/>
<feature type="non-terminal residue" evidence="1">
    <location>
        <position position="77"/>
    </location>
</feature>
<proteinExistence type="predicted"/>
<protein>
    <submittedName>
        <fullName evidence="1">Uncharacterized protein</fullName>
    </submittedName>
</protein>
<organism evidence="1 2">
    <name type="scientific">Physocladia obscura</name>
    <dbReference type="NCBI Taxonomy" id="109957"/>
    <lineage>
        <taxon>Eukaryota</taxon>
        <taxon>Fungi</taxon>
        <taxon>Fungi incertae sedis</taxon>
        <taxon>Chytridiomycota</taxon>
        <taxon>Chytridiomycota incertae sedis</taxon>
        <taxon>Chytridiomycetes</taxon>
        <taxon>Chytridiales</taxon>
        <taxon>Chytriomycetaceae</taxon>
        <taxon>Physocladia</taxon>
    </lineage>
</organism>
<reference evidence="1" key="1">
    <citation type="submission" date="2020-05" db="EMBL/GenBank/DDBJ databases">
        <title>Phylogenomic resolution of chytrid fungi.</title>
        <authorList>
            <person name="Stajich J.E."/>
            <person name="Amses K."/>
            <person name="Simmons R."/>
            <person name="Seto K."/>
            <person name="Myers J."/>
            <person name="Bonds A."/>
            <person name="Quandt C.A."/>
            <person name="Barry K."/>
            <person name="Liu P."/>
            <person name="Grigoriev I."/>
            <person name="Longcore J.E."/>
            <person name="James T.Y."/>
        </authorList>
    </citation>
    <scope>NUCLEOTIDE SEQUENCE</scope>
    <source>
        <strain evidence="1">JEL0513</strain>
    </source>
</reference>